<name>A0A819EEN1_9BILA</name>
<evidence type="ECO:0000313" key="2">
    <source>
        <dbReference type="EMBL" id="CAF3848467.1"/>
    </source>
</evidence>
<dbReference type="Proteomes" id="UP000663836">
    <property type="component" value="Unassembled WGS sequence"/>
</dbReference>
<dbReference type="AlphaFoldDB" id="A0A819EEN1"/>
<evidence type="ECO:0000313" key="1">
    <source>
        <dbReference type="EMBL" id="CAF1320788.1"/>
    </source>
</evidence>
<accession>A0A819EEN1</accession>
<proteinExistence type="predicted"/>
<gene>
    <name evidence="2" type="ORF">JBS370_LOCUS18101</name>
    <name evidence="1" type="ORF">ZHD862_LOCUS29000</name>
</gene>
<evidence type="ECO:0000313" key="3">
    <source>
        <dbReference type="Proteomes" id="UP000663836"/>
    </source>
</evidence>
<dbReference type="EMBL" id="CAJNOT010002493">
    <property type="protein sequence ID" value="CAF1320788.1"/>
    <property type="molecule type" value="Genomic_DNA"/>
</dbReference>
<reference evidence="2" key="1">
    <citation type="submission" date="2021-02" db="EMBL/GenBank/DDBJ databases">
        <authorList>
            <person name="Nowell W R."/>
        </authorList>
    </citation>
    <scope>NUCLEOTIDE SEQUENCE</scope>
</reference>
<dbReference type="Proteomes" id="UP000663864">
    <property type="component" value="Unassembled WGS sequence"/>
</dbReference>
<dbReference type="EMBL" id="CAJOBD010002016">
    <property type="protein sequence ID" value="CAF3848467.1"/>
    <property type="molecule type" value="Genomic_DNA"/>
</dbReference>
<organism evidence="2 3">
    <name type="scientific">Rotaria sordida</name>
    <dbReference type="NCBI Taxonomy" id="392033"/>
    <lineage>
        <taxon>Eukaryota</taxon>
        <taxon>Metazoa</taxon>
        <taxon>Spiralia</taxon>
        <taxon>Gnathifera</taxon>
        <taxon>Rotifera</taxon>
        <taxon>Eurotatoria</taxon>
        <taxon>Bdelloidea</taxon>
        <taxon>Philodinida</taxon>
        <taxon>Philodinidae</taxon>
        <taxon>Rotaria</taxon>
    </lineage>
</organism>
<protein>
    <submittedName>
        <fullName evidence="2">Uncharacterized protein</fullName>
    </submittedName>
</protein>
<sequence length="110" mass="12843">MNPPNRPGTPFPSAIVTGNQYFLITITNYPNLLQRTLQYQQSPNQQWQLRLRGAVLIPNVPIHFGIAHTEEHETILYNTLRFKLEECIRAYLQRTQRLFPINLVIDLSNI</sequence>
<comment type="caution">
    <text evidence="2">The sequence shown here is derived from an EMBL/GenBank/DDBJ whole genome shotgun (WGS) entry which is preliminary data.</text>
</comment>